<dbReference type="EMBL" id="CP018099">
    <property type="protein sequence ID" value="APF18122.1"/>
    <property type="molecule type" value="Genomic_DNA"/>
</dbReference>
<feature type="domain" description="FlgD/Vpr Ig-like" evidence="8">
    <location>
        <begin position="628"/>
        <end position="684"/>
    </location>
</feature>
<evidence type="ECO:0000256" key="3">
    <source>
        <dbReference type="ARBA" id="ARBA00022801"/>
    </source>
</evidence>
<feature type="active site" description="Charge relay system" evidence="5 6">
    <location>
        <position position="167"/>
    </location>
</feature>
<accession>H1XNI4</accession>
<dbReference type="Pfam" id="PF00082">
    <property type="entry name" value="Peptidase_S8"/>
    <property type="match status" value="1"/>
</dbReference>
<dbReference type="InterPro" id="IPR036852">
    <property type="entry name" value="Peptidase_S8/S53_dom_sf"/>
</dbReference>
<evidence type="ECO:0000313" key="12">
    <source>
        <dbReference type="Proteomes" id="UP000183868"/>
    </source>
</evidence>
<reference evidence="9 12" key="2">
    <citation type="submission" date="2016-11" db="EMBL/GenBank/DDBJ databases">
        <title>Genomic analysis of Caldithrix abyssi and proposal of a novel bacterial phylum Caldithrichaeota.</title>
        <authorList>
            <person name="Kublanov I."/>
            <person name="Sigalova O."/>
            <person name="Gavrilov S."/>
            <person name="Lebedinsky A."/>
            <person name="Ivanova N."/>
            <person name="Daum C."/>
            <person name="Reddy T."/>
            <person name="Klenk H.P."/>
            <person name="Goker M."/>
            <person name="Reva O."/>
            <person name="Miroshnichenko M."/>
            <person name="Kyprides N."/>
            <person name="Woyke T."/>
            <person name="Gelfand M."/>
        </authorList>
    </citation>
    <scope>NUCLEOTIDE SEQUENCE [LARGE SCALE GENOMIC DNA]</scope>
    <source>
        <strain evidence="9 12">LF13</strain>
    </source>
</reference>
<dbReference type="RefSeq" id="WP_006929410.1">
    <property type="nucleotide sequence ID" value="NZ_CM001402.1"/>
</dbReference>
<feature type="active site" description="Charge relay system" evidence="5 6">
    <location>
        <position position="433"/>
    </location>
</feature>
<evidence type="ECO:0000259" key="8">
    <source>
        <dbReference type="Pfam" id="PF13860"/>
    </source>
</evidence>
<feature type="active site" description="Charge relay system" evidence="5 6">
    <location>
        <position position="250"/>
    </location>
</feature>
<evidence type="ECO:0000256" key="5">
    <source>
        <dbReference type="PIRSR" id="PIRSR615500-1"/>
    </source>
</evidence>
<organism evidence="10 11">
    <name type="scientific">Caldithrix abyssi DSM 13497</name>
    <dbReference type="NCBI Taxonomy" id="880073"/>
    <lineage>
        <taxon>Bacteria</taxon>
        <taxon>Pseudomonadati</taxon>
        <taxon>Calditrichota</taxon>
        <taxon>Calditrichia</taxon>
        <taxon>Calditrichales</taxon>
        <taxon>Calditrichaceae</taxon>
        <taxon>Caldithrix</taxon>
    </lineage>
</organism>
<dbReference type="Proteomes" id="UP000183868">
    <property type="component" value="Chromosome"/>
</dbReference>
<dbReference type="Pfam" id="PF13860">
    <property type="entry name" value="FlgD_ig"/>
    <property type="match status" value="1"/>
</dbReference>
<dbReference type="PANTHER" id="PTHR43806">
    <property type="entry name" value="PEPTIDASE S8"/>
    <property type="match status" value="1"/>
</dbReference>
<name>H1XNI4_CALAY</name>
<dbReference type="Proteomes" id="UP000004671">
    <property type="component" value="Chromosome"/>
</dbReference>
<dbReference type="Gene3D" id="2.60.40.10">
    <property type="entry name" value="Immunoglobulins"/>
    <property type="match status" value="1"/>
</dbReference>
<dbReference type="AlphaFoldDB" id="H1XNI4"/>
<dbReference type="InterPro" id="IPR015500">
    <property type="entry name" value="Peptidase_S8_subtilisin-rel"/>
</dbReference>
<dbReference type="InterPro" id="IPR050131">
    <property type="entry name" value="Peptidase_S8_subtilisin-like"/>
</dbReference>
<evidence type="ECO:0000256" key="1">
    <source>
        <dbReference type="ARBA" id="ARBA00011073"/>
    </source>
</evidence>
<dbReference type="PRINTS" id="PR00723">
    <property type="entry name" value="SUBTILISIN"/>
</dbReference>
<evidence type="ECO:0000256" key="2">
    <source>
        <dbReference type="ARBA" id="ARBA00022670"/>
    </source>
</evidence>
<dbReference type="Gene3D" id="2.60.40.4070">
    <property type="match status" value="1"/>
</dbReference>
<dbReference type="GO" id="GO:0004252">
    <property type="term" value="F:serine-type endopeptidase activity"/>
    <property type="evidence" value="ECO:0007669"/>
    <property type="project" value="UniProtKB-UniRule"/>
</dbReference>
<dbReference type="eggNOG" id="COG2911">
    <property type="taxonomic scope" value="Bacteria"/>
</dbReference>
<dbReference type="HOGENOM" id="CLU_392173_0_0_0"/>
<dbReference type="InterPro" id="IPR023827">
    <property type="entry name" value="Peptidase_S8_Asp-AS"/>
</dbReference>
<dbReference type="GO" id="GO:0006508">
    <property type="term" value="P:proteolysis"/>
    <property type="evidence" value="ECO:0007669"/>
    <property type="project" value="UniProtKB-KW"/>
</dbReference>
<dbReference type="OrthoDB" id="9790784at2"/>
<evidence type="ECO:0000313" key="11">
    <source>
        <dbReference type="Proteomes" id="UP000004671"/>
    </source>
</evidence>
<dbReference type="STRING" id="880073.Cabys_1373"/>
<comment type="similarity">
    <text evidence="1 6">Belongs to the peptidase S8 family.</text>
</comment>
<dbReference type="InterPro" id="IPR025965">
    <property type="entry name" value="FlgD/Vpr_Ig-like"/>
</dbReference>
<dbReference type="NCBIfam" id="TIGR04183">
    <property type="entry name" value="Por_Secre_tail"/>
    <property type="match status" value="1"/>
</dbReference>
<dbReference type="InterPro" id="IPR013783">
    <property type="entry name" value="Ig-like_fold"/>
</dbReference>
<dbReference type="eggNOG" id="COG1404">
    <property type="taxonomic scope" value="Bacteria"/>
</dbReference>
<dbReference type="PROSITE" id="PS00137">
    <property type="entry name" value="SUBTILASE_HIS"/>
    <property type="match status" value="1"/>
</dbReference>
<dbReference type="InterPro" id="IPR026444">
    <property type="entry name" value="Secre_tail"/>
</dbReference>
<evidence type="ECO:0000256" key="6">
    <source>
        <dbReference type="PROSITE-ProRule" id="PRU01240"/>
    </source>
</evidence>
<protein>
    <submittedName>
        <fullName evidence="10">Peptidase S8 and S53 subtilisin kexin sedolisin</fullName>
    </submittedName>
    <submittedName>
        <fullName evidence="9">Por secretion system C-terminal sorting domain-containing protein</fullName>
    </submittedName>
</protein>
<evidence type="ECO:0000313" key="10">
    <source>
        <dbReference type="EMBL" id="EHO42155.1"/>
    </source>
</evidence>
<evidence type="ECO:0000256" key="4">
    <source>
        <dbReference type="ARBA" id="ARBA00022825"/>
    </source>
</evidence>
<dbReference type="InterPro" id="IPR000209">
    <property type="entry name" value="Peptidase_S8/S53_dom"/>
</dbReference>
<dbReference type="PANTHER" id="PTHR43806:SF11">
    <property type="entry name" value="CEREVISIN-RELATED"/>
    <property type="match status" value="1"/>
</dbReference>
<sequence precursor="true">MRLITLLILLFFLNSILAAQEYLPNVLLVKIERSALPALNKQLFQQGLTGLAELDSLNQKYRAISVRKLFPYFKHKGTPERPVTLDQWLRIVFESDQDIPALMQSYRALKTVLYADPSVTIPLYKTPNDPSVGSQWHIEQTNDHDVDAYAAWDIATGDSAIIVAVMDTGVRYFHQDLGGANASYNAPENSRGNMWINWAEKYGTAGVDDDGNGKIDDWIGWDFVTGNPQLFNLGDDYDVEDNDPRDFNGHGTHCAGNVGAINNNNLGVSSVAGGWGEDAQARGNGVQIMALRIGWDDLPSGRVGMDFAANAFIYAADNGAKIASCSWGSSNVGGLEDAVNYFLYNTTVNLGPANRVRLIFKAAGNDNNTATDYLTGRDDVISVAATDENDQKASFSSYGTWVDISAPGNNIYTTYHDANSPETDVYASVSGTSMATPIAASVAALVWSHNPALTAPEVEQMLFDSADDLDALNPSYAGLLGAGRVNAAAAVQLSDQSLPVTLTSFEAQWTGENVQLSWQTASEIDNLGFNIYRSQHADSAFMLLASFKEDNQLKGLGNSSSGKTYFFTDTSDLQGGRTYFYLLEDVAFNGKSQKHGPVSVFIPSAVMPGRITLLPAFPNPFNQQTAIRLYIPDQLSSGAFTLSIFNGQGQKVRLLASGKFNAGWQRFIWNGRDDNGQAVSSGVYFCVIHGKDFKQARKLILIK</sequence>
<feature type="domain" description="Peptidase S8/S53" evidence="7">
    <location>
        <begin position="159"/>
        <end position="470"/>
    </location>
</feature>
<proteinExistence type="inferred from homology"/>
<dbReference type="KEGG" id="caby:Cabys_1373"/>
<dbReference type="EMBL" id="CM001402">
    <property type="protein sequence ID" value="EHO42155.1"/>
    <property type="molecule type" value="Genomic_DNA"/>
</dbReference>
<keyword evidence="4 6" id="KW-0720">Serine protease</keyword>
<keyword evidence="2 6" id="KW-0645">Protease</keyword>
<keyword evidence="3 6" id="KW-0378">Hydrolase</keyword>
<gene>
    <name evidence="9" type="ORF">Cabys_1373</name>
    <name evidence="10" type="ORF">Calab_2545</name>
</gene>
<dbReference type="InterPro" id="IPR022398">
    <property type="entry name" value="Peptidase_S8_His-AS"/>
</dbReference>
<dbReference type="Gene3D" id="3.40.50.200">
    <property type="entry name" value="Peptidase S8/S53 domain"/>
    <property type="match status" value="1"/>
</dbReference>
<dbReference type="SUPFAM" id="SSF52743">
    <property type="entry name" value="Subtilisin-like"/>
    <property type="match status" value="1"/>
</dbReference>
<dbReference type="PaxDb" id="880073-Calab_2545"/>
<reference evidence="10 11" key="1">
    <citation type="submission" date="2011-09" db="EMBL/GenBank/DDBJ databases">
        <title>The permanent draft genome of Caldithrix abyssi DSM 13497.</title>
        <authorList>
            <consortium name="US DOE Joint Genome Institute (JGI-PGF)"/>
            <person name="Lucas S."/>
            <person name="Han J."/>
            <person name="Lapidus A."/>
            <person name="Bruce D."/>
            <person name="Goodwin L."/>
            <person name="Pitluck S."/>
            <person name="Peters L."/>
            <person name="Kyrpides N."/>
            <person name="Mavromatis K."/>
            <person name="Ivanova N."/>
            <person name="Mikhailova N."/>
            <person name="Chertkov O."/>
            <person name="Detter J.C."/>
            <person name="Tapia R."/>
            <person name="Han C."/>
            <person name="Land M."/>
            <person name="Hauser L."/>
            <person name="Markowitz V."/>
            <person name="Cheng J.-F."/>
            <person name="Hugenholtz P."/>
            <person name="Woyke T."/>
            <person name="Wu D."/>
            <person name="Spring S."/>
            <person name="Brambilla E."/>
            <person name="Klenk H.-P."/>
            <person name="Eisen J.A."/>
        </authorList>
    </citation>
    <scope>NUCLEOTIDE SEQUENCE [LARGE SCALE GENOMIC DNA]</scope>
    <source>
        <strain evidence="10 11">DSM 13497</strain>
    </source>
</reference>
<dbReference type="PROSITE" id="PS51892">
    <property type="entry name" value="SUBTILASE"/>
    <property type="match status" value="1"/>
</dbReference>
<keyword evidence="11" id="KW-1185">Reference proteome</keyword>
<evidence type="ECO:0000313" key="9">
    <source>
        <dbReference type="EMBL" id="APF18122.1"/>
    </source>
</evidence>
<evidence type="ECO:0000259" key="7">
    <source>
        <dbReference type="Pfam" id="PF00082"/>
    </source>
</evidence>
<dbReference type="PROSITE" id="PS00136">
    <property type="entry name" value="SUBTILASE_ASP"/>
    <property type="match status" value="1"/>
</dbReference>